<dbReference type="PANTHER" id="PTHR46300">
    <property type="entry name" value="P450, PUTATIVE (EUROFUNG)-RELATED-RELATED"/>
    <property type="match status" value="1"/>
</dbReference>
<evidence type="ECO:0000256" key="1">
    <source>
        <dbReference type="ARBA" id="ARBA00004685"/>
    </source>
</evidence>
<dbReference type="GO" id="GO:0016705">
    <property type="term" value="F:oxidoreductase activity, acting on paired donors, with incorporation or reduction of molecular oxygen"/>
    <property type="evidence" value="ECO:0007669"/>
    <property type="project" value="InterPro"/>
</dbReference>
<dbReference type="InterPro" id="IPR017972">
    <property type="entry name" value="Cyt_P450_CS"/>
</dbReference>
<dbReference type="GO" id="GO:0020037">
    <property type="term" value="F:heme binding"/>
    <property type="evidence" value="ECO:0007669"/>
    <property type="project" value="InterPro"/>
</dbReference>
<name>A0A084AEW0_STACB</name>
<dbReference type="PRINTS" id="PR00463">
    <property type="entry name" value="EP450I"/>
</dbReference>
<keyword evidence="5 6" id="KW-0408">Iron</keyword>
<feature type="transmembrane region" description="Helical" evidence="8">
    <location>
        <begin position="12"/>
        <end position="34"/>
    </location>
</feature>
<dbReference type="SUPFAM" id="SSF48264">
    <property type="entry name" value="Cytochrome P450"/>
    <property type="match status" value="1"/>
</dbReference>
<evidence type="ECO:0000256" key="4">
    <source>
        <dbReference type="ARBA" id="ARBA00023002"/>
    </source>
</evidence>
<dbReference type="EMBL" id="KL649655">
    <property type="protein sequence ID" value="KEY63839.1"/>
    <property type="molecule type" value="Genomic_DNA"/>
</dbReference>
<accession>A0A084AEW0</accession>
<reference evidence="9 10" key="1">
    <citation type="journal article" date="2014" name="BMC Genomics">
        <title>Comparative genome sequencing reveals chemotype-specific gene clusters in the toxigenic black mold Stachybotrys.</title>
        <authorList>
            <person name="Semeiks J."/>
            <person name="Borek D."/>
            <person name="Otwinowski Z."/>
            <person name="Grishin N.V."/>
        </authorList>
    </citation>
    <scope>NUCLEOTIDE SEQUENCE [LARGE SCALE GENOMIC DNA]</scope>
    <source>
        <strain evidence="10">CBS 109288 / IBT 7711</strain>
    </source>
</reference>
<keyword evidence="3 6" id="KW-0479">Metal-binding</keyword>
<sequence length="530" mass="59475">MLTLLVKTDTLSFTSLAAVAGGCLLILILLPFLWTDRRLRKIPGPSLNPFVGLGIQLPPDVLPKFRQWADQHGEVFRVQVGWHHWVVLNSPEAMKAVFDKQSASTSSKLPMPMSDVVVGGRRMPTMAYGPKWRAYRQLCHRILTAKAVESFIPYQTVEISRLLYDLANHNSDEAAFYKHIHRMLFSTLMRAVYGRPTASADDEDIKYTEQSAKLLSKIQQPGYYIEDVIPPLASLPTWAQPSYKQAAKDAEWILWVKMRMWNRLKEQFAVDSAPPCYAKQMIESDFTEQGLDEADLAWIAGGLVDAGSATSTATFHNLILYLAACPEAQAAAARELDNVVGDSRAPAMADVPQLPYVWACIKEVLRRNPMPPWAIRHFTDADVVYKDMVIPRGTAVVCNTVALQYDKGKYPDPMAFQPERYLRHPKFSGEYAAMADPHARDHFTFGAGRRVCPGTRLAESNLAVMLANVIWAFEIQPPLGGEKKAISMDVSDDAFDMYPLRHAKPFKARFIPRNAARLEIVQRDGLVTNP</sequence>
<dbReference type="Proteomes" id="UP000028045">
    <property type="component" value="Unassembled WGS sequence"/>
</dbReference>
<dbReference type="GO" id="GO:0004497">
    <property type="term" value="F:monooxygenase activity"/>
    <property type="evidence" value="ECO:0007669"/>
    <property type="project" value="UniProtKB-KW"/>
</dbReference>
<dbReference type="PANTHER" id="PTHR46300:SF11">
    <property type="entry name" value="OXIDOREDUCTASE, PUTATIVE-RELATED"/>
    <property type="match status" value="1"/>
</dbReference>
<dbReference type="InterPro" id="IPR050364">
    <property type="entry name" value="Cytochrome_P450_fung"/>
</dbReference>
<dbReference type="GO" id="GO:0005506">
    <property type="term" value="F:iron ion binding"/>
    <property type="evidence" value="ECO:0007669"/>
    <property type="project" value="InterPro"/>
</dbReference>
<dbReference type="InterPro" id="IPR001128">
    <property type="entry name" value="Cyt_P450"/>
</dbReference>
<organism evidence="9 10">
    <name type="scientific">Stachybotrys chartarum (strain CBS 109288 / IBT 7711)</name>
    <name type="common">Toxic black mold</name>
    <name type="synonym">Stilbospora chartarum</name>
    <dbReference type="NCBI Taxonomy" id="1280523"/>
    <lineage>
        <taxon>Eukaryota</taxon>
        <taxon>Fungi</taxon>
        <taxon>Dikarya</taxon>
        <taxon>Ascomycota</taxon>
        <taxon>Pezizomycotina</taxon>
        <taxon>Sordariomycetes</taxon>
        <taxon>Hypocreomycetidae</taxon>
        <taxon>Hypocreales</taxon>
        <taxon>Stachybotryaceae</taxon>
        <taxon>Stachybotrys</taxon>
    </lineage>
</organism>
<keyword evidence="4 7" id="KW-0560">Oxidoreductase</keyword>
<proteinExistence type="inferred from homology"/>
<dbReference type="Pfam" id="PF00067">
    <property type="entry name" value="p450"/>
    <property type="match status" value="1"/>
</dbReference>
<dbReference type="PRINTS" id="PR00385">
    <property type="entry name" value="P450"/>
</dbReference>
<evidence type="ECO:0000313" key="9">
    <source>
        <dbReference type="EMBL" id="KEY63839.1"/>
    </source>
</evidence>
<evidence type="ECO:0008006" key="11">
    <source>
        <dbReference type="Google" id="ProtNLM"/>
    </source>
</evidence>
<dbReference type="PROSITE" id="PS51257">
    <property type="entry name" value="PROKAR_LIPOPROTEIN"/>
    <property type="match status" value="1"/>
</dbReference>
<evidence type="ECO:0000313" key="10">
    <source>
        <dbReference type="Proteomes" id="UP000028045"/>
    </source>
</evidence>
<gene>
    <name evidence="9" type="ORF">S7711_09902</name>
</gene>
<dbReference type="InterPro" id="IPR002401">
    <property type="entry name" value="Cyt_P450_E_grp-I"/>
</dbReference>
<comment type="pathway">
    <text evidence="1">Mycotoxin biosynthesis.</text>
</comment>
<comment type="similarity">
    <text evidence="2 7">Belongs to the cytochrome P450 family.</text>
</comment>
<dbReference type="Gene3D" id="1.10.630.10">
    <property type="entry name" value="Cytochrome P450"/>
    <property type="match status" value="1"/>
</dbReference>
<feature type="binding site" description="axial binding residue" evidence="6">
    <location>
        <position position="452"/>
    </location>
    <ligand>
        <name>heme</name>
        <dbReference type="ChEBI" id="CHEBI:30413"/>
    </ligand>
    <ligandPart>
        <name>Fe</name>
        <dbReference type="ChEBI" id="CHEBI:18248"/>
    </ligandPart>
</feature>
<evidence type="ECO:0000256" key="7">
    <source>
        <dbReference type="RuleBase" id="RU000461"/>
    </source>
</evidence>
<dbReference type="PROSITE" id="PS00086">
    <property type="entry name" value="CYTOCHROME_P450"/>
    <property type="match status" value="1"/>
</dbReference>
<dbReference type="InterPro" id="IPR036396">
    <property type="entry name" value="Cyt_P450_sf"/>
</dbReference>
<evidence type="ECO:0000256" key="2">
    <source>
        <dbReference type="ARBA" id="ARBA00010617"/>
    </source>
</evidence>
<dbReference type="HOGENOM" id="CLU_001570_2_1_1"/>
<dbReference type="AlphaFoldDB" id="A0A084AEW0"/>
<evidence type="ECO:0000256" key="3">
    <source>
        <dbReference type="ARBA" id="ARBA00022723"/>
    </source>
</evidence>
<keyword evidence="6 7" id="KW-0349">Heme</keyword>
<dbReference type="OrthoDB" id="1103324at2759"/>
<keyword evidence="8" id="KW-0472">Membrane</keyword>
<protein>
    <recommendedName>
        <fullName evidence="11">O-methylsterigmatocystin oxidoreductase</fullName>
    </recommendedName>
</protein>
<evidence type="ECO:0000256" key="6">
    <source>
        <dbReference type="PIRSR" id="PIRSR602401-1"/>
    </source>
</evidence>
<dbReference type="CDD" id="cd11065">
    <property type="entry name" value="CYP64-like"/>
    <property type="match status" value="1"/>
</dbReference>
<keyword evidence="8" id="KW-0812">Transmembrane</keyword>
<evidence type="ECO:0000256" key="8">
    <source>
        <dbReference type="SAM" id="Phobius"/>
    </source>
</evidence>
<keyword evidence="7" id="KW-0503">Monooxygenase</keyword>
<keyword evidence="10" id="KW-1185">Reference proteome</keyword>
<keyword evidence="8" id="KW-1133">Transmembrane helix</keyword>
<comment type="cofactor">
    <cofactor evidence="6">
        <name>heme</name>
        <dbReference type="ChEBI" id="CHEBI:30413"/>
    </cofactor>
</comment>
<evidence type="ECO:0000256" key="5">
    <source>
        <dbReference type="ARBA" id="ARBA00023004"/>
    </source>
</evidence>